<dbReference type="InterPro" id="IPR001192">
    <property type="entry name" value="PI-PLC_fam"/>
</dbReference>
<evidence type="ECO:0000256" key="1">
    <source>
        <dbReference type="ARBA" id="ARBA00001195"/>
    </source>
</evidence>
<dbReference type="Pfam" id="PF00388">
    <property type="entry name" value="PI-PLC-X"/>
    <property type="match status" value="1"/>
</dbReference>
<feature type="domain" description="PI-PLC Y-box" evidence="10">
    <location>
        <begin position="277"/>
        <end position="348"/>
    </location>
</feature>
<gene>
    <name evidence="11" type="ORF">Vafri_14469</name>
</gene>
<feature type="region of interest" description="Disordered" evidence="8">
    <location>
        <begin position="207"/>
        <end position="232"/>
    </location>
</feature>
<dbReference type="InterPro" id="IPR001711">
    <property type="entry name" value="PLipase_C_Pinositol-sp_Y"/>
</dbReference>
<dbReference type="InterPro" id="IPR000909">
    <property type="entry name" value="PLipase_C_PInositol-sp_X_dom"/>
</dbReference>
<sequence>MGNSCTCFERGSWDGHPGVTASYPEGSEVYQDMTQPLSHYFISSGHNSYLTGDQLFATAGTATILKSLRAGCRVIELDVYNGPICKHGGTFTSPVSFQKCIAAIGQAAFITSHYPVIITMENHTDVANQGKMAEILLKVLGERLFVPDPEDSRREFLSPADLKDKIVCRTSIKHSGIYHPEFRKLIYIRNTKCSSLQGMIKREDVVSSSFEESAMPQSDDLGPDDSEAKMERQKKKLLKKRRIWKEQLEKSPEDLGDEPEDAVLPGEGGMVAGSLQELYTYTSRHMARVYPALWRVTSGNYNPMRAWVRGASLAALNWQVWDKALWCNEAKFMDNGRCGYVLKPQWMRSPEAKLPQGTSRKLVVRVHSAYKFQGRNCLLFKDDLFIKINIWGMPCDCSSQKTRTAHDTGRLLVDKEFVFSLRFPEMAVLCLALKDDDSGGIGGAVRSAVADSLGYFALPLSILKAGDYKLVLKDPVTGQPLDSQHNWMKVGLRWEDGARGEGDTDQQRDKESVAVEAATNPMYAGRDPQGQNP</sequence>
<dbReference type="GO" id="GO:0016042">
    <property type="term" value="P:lipid catabolic process"/>
    <property type="evidence" value="ECO:0007669"/>
    <property type="project" value="UniProtKB-KW"/>
</dbReference>
<dbReference type="Proteomes" id="UP000747399">
    <property type="component" value="Unassembled WGS sequence"/>
</dbReference>
<dbReference type="EMBL" id="BNCO01000036">
    <property type="protein sequence ID" value="GIL59741.1"/>
    <property type="molecule type" value="Genomic_DNA"/>
</dbReference>
<dbReference type="GO" id="GO:0004435">
    <property type="term" value="F:phosphatidylinositol-4,5-bisphosphate phospholipase C activity"/>
    <property type="evidence" value="ECO:0007669"/>
    <property type="project" value="UniProtKB-EC"/>
</dbReference>
<proteinExistence type="predicted"/>
<feature type="domain" description="C2" evidence="9">
    <location>
        <begin position="342"/>
        <end position="473"/>
    </location>
</feature>
<dbReference type="PANTHER" id="PTHR10336:SF36">
    <property type="entry name" value="1-PHOSPHATIDYLINOSITOL 4,5-BISPHOSPHATE PHOSPHODIESTERASE BETA-4"/>
    <property type="match status" value="1"/>
</dbReference>
<keyword evidence="4 7" id="KW-0442">Lipid degradation</keyword>
<accession>A0A8J4BE71</accession>
<dbReference type="PRINTS" id="PR00390">
    <property type="entry name" value="PHPHLIPASEC"/>
</dbReference>
<protein>
    <recommendedName>
        <fullName evidence="2 7">Phosphoinositide phospholipase C</fullName>
        <ecNumber evidence="2 7">3.1.4.11</ecNumber>
    </recommendedName>
</protein>
<evidence type="ECO:0000313" key="11">
    <source>
        <dbReference type="EMBL" id="GIL59741.1"/>
    </source>
</evidence>
<keyword evidence="12" id="KW-1185">Reference proteome</keyword>
<evidence type="ECO:0000256" key="7">
    <source>
        <dbReference type="RuleBase" id="RU361133"/>
    </source>
</evidence>
<dbReference type="Gene3D" id="3.20.20.190">
    <property type="entry name" value="Phosphatidylinositol (PI) phosphodiesterase"/>
    <property type="match status" value="1"/>
</dbReference>
<evidence type="ECO:0000259" key="9">
    <source>
        <dbReference type="PROSITE" id="PS50004"/>
    </source>
</evidence>
<dbReference type="AlphaFoldDB" id="A0A8J4BE71"/>
<feature type="compositionally biased region" description="Basic and acidic residues" evidence="8">
    <location>
        <begin position="496"/>
        <end position="513"/>
    </location>
</feature>
<name>A0A8J4BE71_9CHLO</name>
<evidence type="ECO:0000256" key="2">
    <source>
        <dbReference type="ARBA" id="ARBA00012368"/>
    </source>
</evidence>
<evidence type="ECO:0000256" key="8">
    <source>
        <dbReference type="SAM" id="MobiDB-lite"/>
    </source>
</evidence>
<organism evidence="11 12">
    <name type="scientific">Volvox africanus</name>
    <dbReference type="NCBI Taxonomy" id="51714"/>
    <lineage>
        <taxon>Eukaryota</taxon>
        <taxon>Viridiplantae</taxon>
        <taxon>Chlorophyta</taxon>
        <taxon>core chlorophytes</taxon>
        <taxon>Chlorophyceae</taxon>
        <taxon>CS clade</taxon>
        <taxon>Chlamydomonadales</taxon>
        <taxon>Volvocaceae</taxon>
        <taxon>Volvox</taxon>
    </lineage>
</organism>
<dbReference type="SUPFAM" id="SSF49562">
    <property type="entry name" value="C2 domain (Calcium/lipid-binding domain, CaLB)"/>
    <property type="match status" value="1"/>
</dbReference>
<comment type="caution">
    <text evidence="11">The sequence shown here is derived from an EMBL/GenBank/DDBJ whole genome shotgun (WGS) entry which is preliminary data.</text>
</comment>
<dbReference type="InterPro" id="IPR017946">
    <property type="entry name" value="PLC-like_Pdiesterase_TIM-brl"/>
</dbReference>
<keyword evidence="6" id="KW-0807">Transducer</keyword>
<dbReference type="PROSITE" id="PS50004">
    <property type="entry name" value="C2"/>
    <property type="match status" value="1"/>
</dbReference>
<dbReference type="InterPro" id="IPR000008">
    <property type="entry name" value="C2_dom"/>
</dbReference>
<dbReference type="GO" id="GO:0051209">
    <property type="term" value="P:release of sequestered calcium ion into cytosol"/>
    <property type="evidence" value="ECO:0007669"/>
    <property type="project" value="TreeGrafter"/>
</dbReference>
<evidence type="ECO:0000313" key="12">
    <source>
        <dbReference type="Proteomes" id="UP000747399"/>
    </source>
</evidence>
<evidence type="ECO:0000256" key="4">
    <source>
        <dbReference type="ARBA" id="ARBA00022963"/>
    </source>
</evidence>
<evidence type="ECO:0000256" key="6">
    <source>
        <dbReference type="ARBA" id="ARBA00023224"/>
    </source>
</evidence>
<comment type="catalytic activity">
    <reaction evidence="1 7">
        <text>a 1,2-diacyl-sn-glycero-3-phospho-(1D-myo-inositol-4,5-bisphosphate) + H2O = 1D-myo-inositol 1,4,5-trisphosphate + a 1,2-diacyl-sn-glycerol + H(+)</text>
        <dbReference type="Rhea" id="RHEA:33179"/>
        <dbReference type="ChEBI" id="CHEBI:15377"/>
        <dbReference type="ChEBI" id="CHEBI:15378"/>
        <dbReference type="ChEBI" id="CHEBI:17815"/>
        <dbReference type="ChEBI" id="CHEBI:58456"/>
        <dbReference type="ChEBI" id="CHEBI:203600"/>
        <dbReference type="EC" id="3.1.4.11"/>
    </reaction>
</comment>
<dbReference type="SMART" id="SM00148">
    <property type="entry name" value="PLCXc"/>
    <property type="match status" value="1"/>
</dbReference>
<dbReference type="PANTHER" id="PTHR10336">
    <property type="entry name" value="PHOSPHOINOSITIDE-SPECIFIC PHOSPHOLIPASE C FAMILY PROTEIN"/>
    <property type="match status" value="1"/>
</dbReference>
<dbReference type="SUPFAM" id="SSF51695">
    <property type="entry name" value="PLC-like phosphodiesterases"/>
    <property type="match status" value="1"/>
</dbReference>
<dbReference type="Pfam" id="PF00387">
    <property type="entry name" value="PI-PLC-Y"/>
    <property type="match status" value="1"/>
</dbReference>
<feature type="region of interest" description="Disordered" evidence="8">
    <location>
        <begin position="496"/>
        <end position="533"/>
    </location>
</feature>
<dbReference type="PROSITE" id="PS50008">
    <property type="entry name" value="PIPLC_Y_DOMAIN"/>
    <property type="match status" value="1"/>
</dbReference>
<evidence type="ECO:0000259" key="10">
    <source>
        <dbReference type="PROSITE" id="PS50008"/>
    </source>
</evidence>
<dbReference type="SMART" id="SM00149">
    <property type="entry name" value="PLCYc"/>
    <property type="match status" value="1"/>
</dbReference>
<evidence type="ECO:0000256" key="3">
    <source>
        <dbReference type="ARBA" id="ARBA00022801"/>
    </source>
</evidence>
<evidence type="ECO:0000256" key="5">
    <source>
        <dbReference type="ARBA" id="ARBA00023098"/>
    </source>
</evidence>
<keyword evidence="5 7" id="KW-0443">Lipid metabolism</keyword>
<keyword evidence="3 7" id="KW-0378">Hydrolase</keyword>
<reference evidence="11" key="1">
    <citation type="journal article" date="2021" name="Proc. Natl. Acad. Sci. U.S.A.">
        <title>Three genomes in the algal genus Volvox reveal the fate of a haploid sex-determining region after a transition to homothallism.</title>
        <authorList>
            <person name="Yamamoto K."/>
            <person name="Hamaji T."/>
            <person name="Kawai-Toyooka H."/>
            <person name="Matsuzaki R."/>
            <person name="Takahashi F."/>
            <person name="Nishimura Y."/>
            <person name="Kawachi M."/>
            <person name="Noguchi H."/>
            <person name="Minakuchi Y."/>
            <person name="Umen J.G."/>
            <person name="Toyoda A."/>
            <person name="Nozaki H."/>
        </authorList>
    </citation>
    <scope>NUCLEOTIDE SEQUENCE</scope>
    <source>
        <strain evidence="11">NIES-3780</strain>
    </source>
</reference>
<dbReference type="Gene3D" id="2.60.40.150">
    <property type="entry name" value="C2 domain"/>
    <property type="match status" value="1"/>
</dbReference>
<dbReference type="InterPro" id="IPR035892">
    <property type="entry name" value="C2_domain_sf"/>
</dbReference>
<dbReference type="EC" id="3.1.4.11" evidence="2 7"/>
<dbReference type="PROSITE" id="PS50007">
    <property type="entry name" value="PIPLC_X_DOMAIN"/>
    <property type="match status" value="1"/>
</dbReference>
<dbReference type="GO" id="GO:0048015">
    <property type="term" value="P:phosphatidylinositol-mediated signaling"/>
    <property type="evidence" value="ECO:0007669"/>
    <property type="project" value="TreeGrafter"/>
</dbReference>